<dbReference type="Pfam" id="PF10383">
    <property type="entry name" value="Clr2"/>
    <property type="match status" value="1"/>
</dbReference>
<dbReference type="EMBL" id="CAJMWX010001046">
    <property type="protein sequence ID" value="CAE6454437.1"/>
    <property type="molecule type" value="Genomic_DNA"/>
</dbReference>
<feature type="region of interest" description="Disordered" evidence="1">
    <location>
        <begin position="1"/>
        <end position="45"/>
    </location>
</feature>
<dbReference type="Proteomes" id="UP000663888">
    <property type="component" value="Unassembled WGS sequence"/>
</dbReference>
<evidence type="ECO:0000256" key="1">
    <source>
        <dbReference type="SAM" id="MobiDB-lite"/>
    </source>
</evidence>
<dbReference type="InterPro" id="IPR031915">
    <property type="entry name" value="Clr2_N"/>
</dbReference>
<dbReference type="Pfam" id="PF16761">
    <property type="entry name" value="Clr2_transil"/>
    <property type="match status" value="1"/>
</dbReference>
<feature type="domain" description="Cryptic loci regulator 2 C-terminal" evidence="2">
    <location>
        <begin position="406"/>
        <end position="568"/>
    </location>
</feature>
<protein>
    <recommendedName>
        <fullName evidence="7">Cryptic loci regulator 2 N-terminal domain-containing protein</fullName>
    </recommendedName>
</protein>
<dbReference type="PANTHER" id="PTHR38046">
    <property type="entry name" value="CRYPTIC LOCI REGULATOR 2"/>
    <property type="match status" value="1"/>
</dbReference>
<organism evidence="5 6">
    <name type="scientific">Rhizoctonia solani</name>
    <dbReference type="NCBI Taxonomy" id="456999"/>
    <lineage>
        <taxon>Eukaryota</taxon>
        <taxon>Fungi</taxon>
        <taxon>Dikarya</taxon>
        <taxon>Basidiomycota</taxon>
        <taxon>Agaricomycotina</taxon>
        <taxon>Agaricomycetes</taxon>
        <taxon>Cantharellales</taxon>
        <taxon>Ceratobasidiaceae</taxon>
        <taxon>Rhizoctonia</taxon>
    </lineage>
</organism>
<dbReference type="EMBL" id="CAJMWY010004306">
    <property type="protein sequence ID" value="CAE6527271.1"/>
    <property type="molecule type" value="Genomic_DNA"/>
</dbReference>
<evidence type="ECO:0000313" key="6">
    <source>
        <dbReference type="Proteomes" id="UP000663861"/>
    </source>
</evidence>
<dbReference type="GO" id="GO:0031934">
    <property type="term" value="C:mating-type region heterochromatin"/>
    <property type="evidence" value="ECO:0007669"/>
    <property type="project" value="TreeGrafter"/>
</dbReference>
<gene>
    <name evidence="5" type="ORF">RDB_LOCUS166740</name>
    <name evidence="4" type="ORF">RDB_LOCUS74850</name>
</gene>
<sequence>MVAGAGMFTDTGQIGPKERNTQMLEWPRTDGDASRRPTGVSFTKNEDSEGNVNYYRLVRDTEEASVAWRKEIGTYVAEAMGLPKGKVYWMKGWPEGYAFYDHQKGQLPNPRHDLYLCGSIITQRFRSKNEFKPHAKWLMTDPTLNTQNCGCKYCTKTKSQVEINQAQGLRGLQHAPEHHLRGTKPTPGEAMTHARRRIVREQAQAKAEKPKATPKPEQALTALPERLRDLNSGRAFRASELVWVALANPIPVTGNESLEIEFWPAIVLTYSTKNEPTPHKPGETNYEIVAHVTFNIRLLGMNHQVTVPGDRLLPQLGYIPNQALLDVVKECRPNRPVNLEFSEYKYFNPVPEYDGVLGLASGSYSHEDALPAFTLALHIVACLTPIWSATHSYSSDDSKSRDDELFQGLWWGSERIWLGDVVRLRPPREELDPENTMGLLPPSSPDAADRALVLRLTYIVVDREDPTGMNICVGGDLYELARNETQAPQTPPRPIFGPPTGLLVPPPSNSADMFVEGSSTLGAASDPSSAESSVVMPPPPPGFMFRRLLAAGNEMVLDVGAVAGRYYPHVLQAETLSRVMRTLNGEKGVKAGETIGGTVEGYARQKIRRSRTSPQAFEATRDPLIQLTGLMGLYVGEGNSMHPEQWVKGRLQTIKGAEANARDLLFKHWTKPDVGSDVEMLDA</sequence>
<dbReference type="Proteomes" id="UP000663861">
    <property type="component" value="Unassembled WGS sequence"/>
</dbReference>
<evidence type="ECO:0008006" key="7">
    <source>
        <dbReference type="Google" id="ProtNLM"/>
    </source>
</evidence>
<evidence type="ECO:0000259" key="3">
    <source>
        <dbReference type="Pfam" id="PF16761"/>
    </source>
</evidence>
<reference evidence="5" key="1">
    <citation type="submission" date="2021-01" db="EMBL/GenBank/DDBJ databases">
        <authorList>
            <person name="Kaushik A."/>
        </authorList>
    </citation>
    <scope>NUCLEOTIDE SEQUENCE</scope>
    <source>
        <strain evidence="4">AG4-R118</strain>
        <strain evidence="5">AG4-RS23</strain>
    </source>
</reference>
<evidence type="ECO:0000313" key="5">
    <source>
        <dbReference type="EMBL" id="CAE6527271.1"/>
    </source>
</evidence>
<feature type="domain" description="Cryptic loci regulator 2 N-terminal" evidence="3">
    <location>
        <begin position="88"/>
        <end position="154"/>
    </location>
</feature>
<dbReference type="GO" id="GO:0070824">
    <property type="term" value="C:SHREC complex"/>
    <property type="evidence" value="ECO:0007669"/>
    <property type="project" value="InterPro"/>
</dbReference>
<name>A0A8H3HN35_9AGAM</name>
<proteinExistence type="predicted"/>
<dbReference type="InterPro" id="IPR018839">
    <property type="entry name" value="Tscrpt-silencing_Clr2_C"/>
</dbReference>
<dbReference type="GO" id="GO:0030466">
    <property type="term" value="P:silent mating-type cassette heterochromatin formation"/>
    <property type="evidence" value="ECO:0007669"/>
    <property type="project" value="TreeGrafter"/>
</dbReference>
<accession>A0A8H3HN35</accession>
<dbReference type="GO" id="GO:0033553">
    <property type="term" value="C:rDNA heterochromatin"/>
    <property type="evidence" value="ECO:0007669"/>
    <property type="project" value="TreeGrafter"/>
</dbReference>
<comment type="caution">
    <text evidence="5">The sequence shown here is derived from an EMBL/GenBank/DDBJ whole genome shotgun (WGS) entry which is preliminary data.</text>
</comment>
<dbReference type="InterPro" id="IPR038986">
    <property type="entry name" value="Clr2"/>
</dbReference>
<dbReference type="AlphaFoldDB" id="A0A8H3HN35"/>
<dbReference type="PANTHER" id="PTHR38046:SF1">
    <property type="entry name" value="CRYPTIC LOCI REGULATOR 2"/>
    <property type="match status" value="1"/>
</dbReference>
<evidence type="ECO:0000259" key="2">
    <source>
        <dbReference type="Pfam" id="PF10383"/>
    </source>
</evidence>
<evidence type="ECO:0000313" key="4">
    <source>
        <dbReference type="EMBL" id="CAE6454437.1"/>
    </source>
</evidence>